<dbReference type="EMBL" id="JAAALK010000285">
    <property type="protein sequence ID" value="KAG8065585.1"/>
    <property type="molecule type" value="Genomic_DNA"/>
</dbReference>
<reference evidence="1" key="1">
    <citation type="journal article" date="2021" name="bioRxiv">
        <title>Whole Genome Assembly and Annotation of Northern Wild Rice, Zizania palustris L., Supports a Whole Genome Duplication in the Zizania Genus.</title>
        <authorList>
            <person name="Haas M."/>
            <person name="Kono T."/>
            <person name="Macchietto M."/>
            <person name="Millas R."/>
            <person name="McGilp L."/>
            <person name="Shao M."/>
            <person name="Duquette J."/>
            <person name="Hirsch C.N."/>
            <person name="Kimball J."/>
        </authorList>
    </citation>
    <scope>NUCLEOTIDE SEQUENCE</scope>
    <source>
        <tissue evidence="1">Fresh leaf tissue</tissue>
    </source>
</reference>
<dbReference type="Proteomes" id="UP000729402">
    <property type="component" value="Unassembled WGS sequence"/>
</dbReference>
<sequence length="229" mass="24638">MSMTAFLEAKDLQSKEAALALWTDVDWQEPEFCAPSFMQLTRFQDGGYAIGACCSLLLADPLSLVDFLKAWARTQAKMRAQMNHFAPAVIQYTRYFQNPKPWRSQASQDRHALAAACLDEAVEKLGSKAKKPPRFAVLAADGGSGGMTAVAQACDDVWDGETTASPSRGRHALRAAYWHEIGLGEIALDGSEAVHVSCSIVSPCPDEGLVVVMPAATGDHLLISATVPN</sequence>
<dbReference type="Pfam" id="PF02458">
    <property type="entry name" value="Transferase"/>
    <property type="match status" value="1"/>
</dbReference>
<dbReference type="AlphaFoldDB" id="A0A8J5S049"/>
<protein>
    <submittedName>
        <fullName evidence="1">Uncharacterized protein</fullName>
    </submittedName>
</protein>
<comment type="caution">
    <text evidence="1">The sequence shown here is derived from an EMBL/GenBank/DDBJ whole genome shotgun (WGS) entry which is preliminary data.</text>
</comment>
<evidence type="ECO:0000313" key="1">
    <source>
        <dbReference type="EMBL" id="KAG8065585.1"/>
    </source>
</evidence>
<keyword evidence="2" id="KW-1185">Reference proteome</keyword>
<evidence type="ECO:0000313" key="2">
    <source>
        <dbReference type="Proteomes" id="UP000729402"/>
    </source>
</evidence>
<gene>
    <name evidence="1" type="ORF">GUJ93_ZPchr0004g39276</name>
</gene>
<dbReference type="OrthoDB" id="756073at2759"/>
<reference evidence="1" key="2">
    <citation type="submission" date="2021-02" db="EMBL/GenBank/DDBJ databases">
        <authorList>
            <person name="Kimball J.A."/>
            <person name="Haas M.W."/>
            <person name="Macchietto M."/>
            <person name="Kono T."/>
            <person name="Duquette J."/>
            <person name="Shao M."/>
        </authorList>
    </citation>
    <scope>NUCLEOTIDE SEQUENCE</scope>
    <source>
        <tissue evidence="1">Fresh leaf tissue</tissue>
    </source>
</reference>
<organism evidence="1 2">
    <name type="scientific">Zizania palustris</name>
    <name type="common">Northern wild rice</name>
    <dbReference type="NCBI Taxonomy" id="103762"/>
    <lineage>
        <taxon>Eukaryota</taxon>
        <taxon>Viridiplantae</taxon>
        <taxon>Streptophyta</taxon>
        <taxon>Embryophyta</taxon>
        <taxon>Tracheophyta</taxon>
        <taxon>Spermatophyta</taxon>
        <taxon>Magnoliopsida</taxon>
        <taxon>Liliopsida</taxon>
        <taxon>Poales</taxon>
        <taxon>Poaceae</taxon>
        <taxon>BOP clade</taxon>
        <taxon>Oryzoideae</taxon>
        <taxon>Oryzeae</taxon>
        <taxon>Zizaniinae</taxon>
        <taxon>Zizania</taxon>
    </lineage>
</organism>
<proteinExistence type="predicted"/>
<accession>A0A8J5S049</accession>
<name>A0A8J5S049_ZIZPA</name>